<dbReference type="AlphaFoldDB" id="A0A8J3C269"/>
<dbReference type="EMBL" id="BMMX01000015">
    <property type="protein sequence ID" value="GGK97707.1"/>
    <property type="molecule type" value="Genomic_DNA"/>
</dbReference>
<proteinExistence type="predicted"/>
<keyword evidence="3" id="KW-1185">Reference proteome</keyword>
<sequence length="160" mass="17417">MTAPAKDPMTNRREKAASTGQAAEKARESVADLDSRLRMNASQTKEQKQALRNALAEADRLKAALKAGERERENLSKRRKKAASKAEKARAKAKSAEQRYDKMVLAEMVRREKERESGSAADPEPERPNQATSTATSTAARKTAADAGNSEPQNRPTPAG</sequence>
<feature type="compositionally biased region" description="Basic and acidic residues" evidence="1">
    <location>
        <begin position="84"/>
        <end position="117"/>
    </location>
</feature>
<name>A0A8J3C269_9ACTN</name>
<feature type="compositionally biased region" description="Low complexity" evidence="1">
    <location>
        <begin position="131"/>
        <end position="147"/>
    </location>
</feature>
<organism evidence="2 3">
    <name type="scientific">Mangrovihabitans endophyticus</name>
    <dbReference type="NCBI Taxonomy" id="1751298"/>
    <lineage>
        <taxon>Bacteria</taxon>
        <taxon>Bacillati</taxon>
        <taxon>Actinomycetota</taxon>
        <taxon>Actinomycetes</taxon>
        <taxon>Micromonosporales</taxon>
        <taxon>Micromonosporaceae</taxon>
        <taxon>Mangrovihabitans</taxon>
    </lineage>
</organism>
<comment type="caution">
    <text evidence="2">The sequence shown here is derived from an EMBL/GenBank/DDBJ whole genome shotgun (WGS) entry which is preliminary data.</text>
</comment>
<accession>A0A8J3C269</accession>
<reference evidence="2" key="2">
    <citation type="submission" date="2020-09" db="EMBL/GenBank/DDBJ databases">
        <authorList>
            <person name="Sun Q."/>
            <person name="Zhou Y."/>
        </authorList>
    </citation>
    <scope>NUCLEOTIDE SEQUENCE</scope>
    <source>
        <strain evidence="2">CGMCC 4.7299</strain>
    </source>
</reference>
<reference evidence="2" key="1">
    <citation type="journal article" date="2014" name="Int. J. Syst. Evol. Microbiol.">
        <title>Complete genome sequence of Corynebacterium casei LMG S-19264T (=DSM 44701T), isolated from a smear-ripened cheese.</title>
        <authorList>
            <consortium name="US DOE Joint Genome Institute (JGI-PGF)"/>
            <person name="Walter F."/>
            <person name="Albersmeier A."/>
            <person name="Kalinowski J."/>
            <person name="Ruckert C."/>
        </authorList>
    </citation>
    <scope>NUCLEOTIDE SEQUENCE</scope>
    <source>
        <strain evidence="2">CGMCC 4.7299</strain>
    </source>
</reference>
<dbReference type="Proteomes" id="UP000656042">
    <property type="component" value="Unassembled WGS sequence"/>
</dbReference>
<feature type="region of interest" description="Disordered" evidence="1">
    <location>
        <begin position="1"/>
        <end position="52"/>
    </location>
</feature>
<evidence type="ECO:0000313" key="2">
    <source>
        <dbReference type="EMBL" id="GGK97707.1"/>
    </source>
</evidence>
<feature type="compositionally biased region" description="Polar residues" evidence="1">
    <location>
        <begin position="150"/>
        <end position="160"/>
    </location>
</feature>
<protein>
    <submittedName>
        <fullName evidence="2">Uncharacterized protein</fullName>
    </submittedName>
</protein>
<feature type="region of interest" description="Disordered" evidence="1">
    <location>
        <begin position="65"/>
        <end position="160"/>
    </location>
</feature>
<evidence type="ECO:0000313" key="3">
    <source>
        <dbReference type="Proteomes" id="UP000656042"/>
    </source>
</evidence>
<feature type="compositionally biased region" description="Basic and acidic residues" evidence="1">
    <location>
        <begin position="65"/>
        <end position="76"/>
    </location>
</feature>
<dbReference type="RefSeq" id="WP_189080285.1">
    <property type="nucleotide sequence ID" value="NZ_BMMX01000015.1"/>
</dbReference>
<gene>
    <name evidence="2" type="ORF">GCM10012284_34950</name>
</gene>
<feature type="compositionally biased region" description="Basic and acidic residues" evidence="1">
    <location>
        <begin position="24"/>
        <end position="37"/>
    </location>
</feature>
<evidence type="ECO:0000256" key="1">
    <source>
        <dbReference type="SAM" id="MobiDB-lite"/>
    </source>
</evidence>